<proteinExistence type="predicted"/>
<evidence type="ECO:0000256" key="1">
    <source>
        <dbReference type="SAM" id="MobiDB-lite"/>
    </source>
</evidence>
<feature type="compositionally biased region" description="Low complexity" evidence="1">
    <location>
        <begin position="7"/>
        <end position="20"/>
    </location>
</feature>
<evidence type="ECO:0000259" key="2">
    <source>
        <dbReference type="PROSITE" id="PS50921"/>
    </source>
</evidence>
<dbReference type="SUPFAM" id="SSF52172">
    <property type="entry name" value="CheY-like"/>
    <property type="match status" value="1"/>
</dbReference>
<dbReference type="InterPro" id="IPR005561">
    <property type="entry name" value="ANTAR"/>
</dbReference>
<dbReference type="InterPro" id="IPR036388">
    <property type="entry name" value="WH-like_DNA-bd_sf"/>
</dbReference>
<protein>
    <recommendedName>
        <fullName evidence="2">ANTAR domain-containing protein</fullName>
    </recommendedName>
</protein>
<comment type="caution">
    <text evidence="3">The sequence shown here is derived from an EMBL/GenBank/DDBJ whole genome shotgun (WGS) entry which is preliminary data.</text>
</comment>
<evidence type="ECO:0000313" key="4">
    <source>
        <dbReference type="Proteomes" id="UP001501598"/>
    </source>
</evidence>
<gene>
    <name evidence="3" type="ORF">GCM10023175_23900</name>
</gene>
<feature type="region of interest" description="Disordered" evidence="1">
    <location>
        <begin position="1"/>
        <end position="21"/>
    </location>
</feature>
<sequence length="143" mass="15524">MWGAGRGSPPRRSSTVSGGRTRCRDQTLGAVSLLRAASGDLRAADLLAGQALADVASVALLQDRTLDETHRIAERIQQALLNRVIVEQAKGALSERAGLDPEEVYLRLRRYARAHNLKVGDVARQVMDRSLDTTSMLGPDPDH</sequence>
<dbReference type="PROSITE" id="PS50921">
    <property type="entry name" value="ANTAR"/>
    <property type="match status" value="1"/>
</dbReference>
<dbReference type="Pfam" id="PF03861">
    <property type="entry name" value="ANTAR"/>
    <property type="match status" value="1"/>
</dbReference>
<dbReference type="InterPro" id="IPR011006">
    <property type="entry name" value="CheY-like_superfamily"/>
</dbReference>
<dbReference type="SMART" id="SM01012">
    <property type="entry name" value="ANTAR"/>
    <property type="match status" value="1"/>
</dbReference>
<organism evidence="3 4">
    <name type="scientific">Pseudonocardia xishanensis</name>
    <dbReference type="NCBI Taxonomy" id="630995"/>
    <lineage>
        <taxon>Bacteria</taxon>
        <taxon>Bacillati</taxon>
        <taxon>Actinomycetota</taxon>
        <taxon>Actinomycetes</taxon>
        <taxon>Pseudonocardiales</taxon>
        <taxon>Pseudonocardiaceae</taxon>
        <taxon>Pseudonocardia</taxon>
    </lineage>
</organism>
<evidence type="ECO:0000313" key="3">
    <source>
        <dbReference type="EMBL" id="GAA4544902.1"/>
    </source>
</evidence>
<dbReference type="Gene3D" id="1.10.10.10">
    <property type="entry name" value="Winged helix-like DNA-binding domain superfamily/Winged helix DNA-binding domain"/>
    <property type="match status" value="1"/>
</dbReference>
<feature type="domain" description="ANTAR" evidence="2">
    <location>
        <begin position="66"/>
        <end position="127"/>
    </location>
</feature>
<dbReference type="EMBL" id="BAABGT010000029">
    <property type="protein sequence ID" value="GAA4544902.1"/>
    <property type="molecule type" value="Genomic_DNA"/>
</dbReference>
<name>A0ABP8RQS5_9PSEU</name>
<reference evidence="4" key="1">
    <citation type="journal article" date="2019" name="Int. J. Syst. Evol. Microbiol.">
        <title>The Global Catalogue of Microorganisms (GCM) 10K type strain sequencing project: providing services to taxonomists for standard genome sequencing and annotation.</title>
        <authorList>
            <consortium name="The Broad Institute Genomics Platform"/>
            <consortium name="The Broad Institute Genome Sequencing Center for Infectious Disease"/>
            <person name="Wu L."/>
            <person name="Ma J."/>
        </authorList>
    </citation>
    <scope>NUCLEOTIDE SEQUENCE [LARGE SCALE GENOMIC DNA]</scope>
    <source>
        <strain evidence="4">JCM 17906</strain>
    </source>
</reference>
<dbReference type="Proteomes" id="UP001501598">
    <property type="component" value="Unassembled WGS sequence"/>
</dbReference>
<keyword evidence="4" id="KW-1185">Reference proteome</keyword>
<accession>A0ABP8RQS5</accession>